<dbReference type="SUPFAM" id="SSF54427">
    <property type="entry name" value="NTF2-like"/>
    <property type="match status" value="1"/>
</dbReference>
<name>A0ABU9Y1H2_9SPHN</name>
<evidence type="ECO:0000313" key="2">
    <source>
        <dbReference type="EMBL" id="MEN2789627.1"/>
    </source>
</evidence>
<sequence>MDRATMLRTIDSAYAARHSGDMAGILALLAPGATFRMAGVSAGPEDAETAIAGLIDQFHFADLERLDAVVEGDRVAARVRISAATGGGRHVESELFDLWRFGPDGKIVELVEFADTGLIANMLATAPDY</sequence>
<dbReference type="Proteomes" id="UP001419910">
    <property type="component" value="Unassembled WGS sequence"/>
</dbReference>
<reference evidence="2 3" key="1">
    <citation type="submission" date="2024-05" db="EMBL/GenBank/DDBJ databases">
        <authorList>
            <person name="Liu Q."/>
            <person name="Xin Y.-H."/>
        </authorList>
    </citation>
    <scope>NUCLEOTIDE SEQUENCE [LARGE SCALE GENOMIC DNA]</scope>
    <source>
        <strain evidence="2 3">CGMCC 1.10181</strain>
    </source>
</reference>
<dbReference type="Gene3D" id="3.10.450.50">
    <property type="match status" value="1"/>
</dbReference>
<feature type="domain" description="SnoaL-like" evidence="1">
    <location>
        <begin position="13"/>
        <end position="109"/>
    </location>
</feature>
<comment type="caution">
    <text evidence="2">The sequence shown here is derived from an EMBL/GenBank/DDBJ whole genome shotgun (WGS) entry which is preliminary data.</text>
</comment>
<dbReference type="EMBL" id="JBDIME010000005">
    <property type="protein sequence ID" value="MEN2789627.1"/>
    <property type="molecule type" value="Genomic_DNA"/>
</dbReference>
<accession>A0ABU9Y1H2</accession>
<dbReference type="InterPro" id="IPR037401">
    <property type="entry name" value="SnoaL-like"/>
</dbReference>
<evidence type="ECO:0000259" key="1">
    <source>
        <dbReference type="Pfam" id="PF12680"/>
    </source>
</evidence>
<keyword evidence="3" id="KW-1185">Reference proteome</keyword>
<protein>
    <submittedName>
        <fullName evidence="2">Nuclear transport factor 2 family protein</fullName>
    </submittedName>
</protein>
<dbReference type="Pfam" id="PF12680">
    <property type="entry name" value="SnoaL_2"/>
    <property type="match status" value="1"/>
</dbReference>
<proteinExistence type="predicted"/>
<gene>
    <name evidence="2" type="ORF">ABC974_08320</name>
</gene>
<evidence type="ECO:0000313" key="3">
    <source>
        <dbReference type="Proteomes" id="UP001419910"/>
    </source>
</evidence>
<organism evidence="2 3">
    <name type="scientific">Sphingomonas oligophenolica</name>
    <dbReference type="NCBI Taxonomy" id="301154"/>
    <lineage>
        <taxon>Bacteria</taxon>
        <taxon>Pseudomonadati</taxon>
        <taxon>Pseudomonadota</taxon>
        <taxon>Alphaproteobacteria</taxon>
        <taxon>Sphingomonadales</taxon>
        <taxon>Sphingomonadaceae</taxon>
        <taxon>Sphingomonas</taxon>
    </lineage>
</organism>
<dbReference type="RefSeq" id="WP_343889596.1">
    <property type="nucleotide sequence ID" value="NZ_BAAAEH010000022.1"/>
</dbReference>
<dbReference type="InterPro" id="IPR032710">
    <property type="entry name" value="NTF2-like_dom_sf"/>
</dbReference>